<dbReference type="EMBL" id="BK032748">
    <property type="protein sequence ID" value="DAF58218.1"/>
    <property type="molecule type" value="Genomic_DNA"/>
</dbReference>
<proteinExistence type="predicted"/>
<protein>
    <submittedName>
        <fullName evidence="1">Uncharacterized protein</fullName>
    </submittedName>
</protein>
<sequence length="77" mass="8871">MRQRKTIRRIIHYPAPERTAPPEHFPYYYPAVKGSDAYALSGIWCGGKHEIAMLRKGLIHRTRENAMKHAKALLGDK</sequence>
<organism evidence="1">
    <name type="scientific">Siphoviridae sp. ctMBu2</name>
    <dbReference type="NCBI Taxonomy" id="2827853"/>
    <lineage>
        <taxon>Viruses</taxon>
        <taxon>Duplodnaviria</taxon>
        <taxon>Heunggongvirae</taxon>
        <taxon>Uroviricota</taxon>
        <taxon>Caudoviricetes</taxon>
    </lineage>
</organism>
<name>A0A8S5T624_9CAUD</name>
<accession>A0A8S5T624</accession>
<evidence type="ECO:0000313" key="1">
    <source>
        <dbReference type="EMBL" id="DAF58218.1"/>
    </source>
</evidence>
<reference evidence="1" key="1">
    <citation type="journal article" date="2021" name="Proc. Natl. Acad. Sci. U.S.A.">
        <title>A Catalog of Tens of Thousands of Viruses from Human Metagenomes Reveals Hidden Associations with Chronic Diseases.</title>
        <authorList>
            <person name="Tisza M.J."/>
            <person name="Buck C.B."/>
        </authorList>
    </citation>
    <scope>NUCLEOTIDE SEQUENCE</scope>
    <source>
        <strain evidence="1">CtMBu2</strain>
    </source>
</reference>